<dbReference type="RefSeq" id="WP_005600830.1">
    <property type="nucleotide sequence ID" value="NZ_GG663519.1"/>
</dbReference>
<dbReference type="HOGENOM" id="CLU_2192128_0_0_9"/>
<protein>
    <submittedName>
        <fullName evidence="1">Uncharacterized protein</fullName>
    </submittedName>
</protein>
<dbReference type="GeneID" id="98918552"/>
<accession>D4RW56</accession>
<keyword evidence="2" id="KW-1185">Reference proteome</keyword>
<evidence type="ECO:0000313" key="1">
    <source>
        <dbReference type="EMBL" id="EFF69673.1"/>
    </source>
</evidence>
<organism evidence="1 2">
    <name type="scientific">Eshraghiella crossota DSM 2876</name>
    <dbReference type="NCBI Taxonomy" id="511680"/>
    <lineage>
        <taxon>Bacteria</taxon>
        <taxon>Bacillati</taxon>
        <taxon>Bacillota</taxon>
        <taxon>Clostridia</taxon>
        <taxon>Lachnospirales</taxon>
        <taxon>Lachnospiraceae</taxon>
        <taxon>Eshraghiella</taxon>
    </lineage>
</organism>
<evidence type="ECO:0000313" key="2">
    <source>
        <dbReference type="Proteomes" id="UP000006238"/>
    </source>
</evidence>
<dbReference type="EMBL" id="ABWN01000017">
    <property type="protein sequence ID" value="EFF69673.1"/>
    <property type="molecule type" value="Genomic_DNA"/>
</dbReference>
<comment type="caution">
    <text evidence="1">The sequence shown here is derived from an EMBL/GenBank/DDBJ whole genome shotgun (WGS) entry which is preliminary data.</text>
</comment>
<dbReference type="AlphaFoldDB" id="D4RW56"/>
<name>D4RW56_9FIRM</name>
<reference evidence="1 2" key="1">
    <citation type="submission" date="2010-02" db="EMBL/GenBank/DDBJ databases">
        <authorList>
            <person name="Weinstock G."/>
            <person name="Sodergren E."/>
            <person name="Clifton S."/>
            <person name="Fulton L."/>
            <person name="Fulton B."/>
            <person name="Courtney L."/>
            <person name="Fronick C."/>
            <person name="Harrison M."/>
            <person name="Strong C."/>
            <person name="Farmer C."/>
            <person name="Delahaunty K."/>
            <person name="Markovic C."/>
            <person name="Hall O."/>
            <person name="Minx P."/>
            <person name="Tomlinson C."/>
            <person name="Mitreva M."/>
            <person name="Nelson J."/>
            <person name="Hou S."/>
            <person name="Wollam A."/>
            <person name="Pepin K.H."/>
            <person name="Johnson M."/>
            <person name="Bhonagiri V."/>
            <person name="Zhang X."/>
            <person name="Suruliraj S."/>
            <person name="Warren W."/>
            <person name="Chinwalla A."/>
            <person name="Mardis E.R."/>
            <person name="Wilson R.K."/>
        </authorList>
    </citation>
    <scope>NUCLEOTIDE SEQUENCE [LARGE SCALE GENOMIC DNA]</scope>
    <source>
        <strain evidence="1 2">DSM 2876</strain>
    </source>
</reference>
<dbReference type="STRING" id="45851.BHV86_06695"/>
<proteinExistence type="predicted"/>
<dbReference type="Proteomes" id="UP000006238">
    <property type="component" value="Unassembled WGS sequence"/>
</dbReference>
<gene>
    <name evidence="1" type="ORF">BUTYVIB_00186</name>
</gene>
<sequence length="108" mass="12712">MEAKVKRTTDNVENLIKELEKQYVDNKPDKKEIKPSKYDEGTGTFYVDEELAKTKMEKKKIPETEKKEEKDLSIDDMLKLFVKEDDEKKPVKKGISFNIDTDNSKWHS</sequence>